<keyword evidence="6" id="KW-0694">RNA-binding</keyword>
<evidence type="ECO:0000256" key="4">
    <source>
        <dbReference type="ARBA" id="ARBA00023274"/>
    </source>
</evidence>
<dbReference type="HAMAP" id="MF_01326_B">
    <property type="entry name" value="Ribosomal_uL24_B"/>
    <property type="match status" value="1"/>
</dbReference>
<evidence type="ECO:0000256" key="5">
    <source>
        <dbReference type="ARBA" id="ARBA00035282"/>
    </source>
</evidence>
<organism evidence="9">
    <name type="scientific">Alsidium seaforthii</name>
    <dbReference type="NCBI Taxonomy" id="2007182"/>
    <lineage>
        <taxon>Eukaryota</taxon>
        <taxon>Rhodophyta</taxon>
        <taxon>Florideophyceae</taxon>
        <taxon>Rhodymeniophycidae</taxon>
        <taxon>Ceramiales</taxon>
        <taxon>Rhodomelaceae</taxon>
        <taxon>Polysiphonioideae</taxon>
        <taxon>Alsidium</taxon>
    </lineage>
</organism>
<dbReference type="GO" id="GO:0009507">
    <property type="term" value="C:chloroplast"/>
    <property type="evidence" value="ECO:0007669"/>
    <property type="project" value="UniProtKB-SubCell"/>
</dbReference>
<dbReference type="RefSeq" id="YP_009395223.1">
    <property type="nucleotide sequence ID" value="NC_035276.1"/>
</dbReference>
<evidence type="ECO:0000256" key="1">
    <source>
        <dbReference type="ARBA" id="ARBA00004072"/>
    </source>
</evidence>
<dbReference type="GeneID" id="33357210"/>
<dbReference type="GO" id="GO:0006412">
    <property type="term" value="P:translation"/>
    <property type="evidence" value="ECO:0007669"/>
    <property type="project" value="UniProtKB-UniRule"/>
</dbReference>
<evidence type="ECO:0000256" key="3">
    <source>
        <dbReference type="ARBA" id="ARBA00022980"/>
    </source>
</evidence>
<keyword evidence="4 6" id="KW-0687">Ribonucleoprotein</keyword>
<dbReference type="GO" id="GO:0019843">
    <property type="term" value="F:rRNA binding"/>
    <property type="evidence" value="ECO:0007669"/>
    <property type="project" value="UniProtKB-UniRule"/>
</dbReference>
<comment type="function">
    <text evidence="1 6">One of two assembly initiator proteins, it binds directly to the 5'-end of the 23S rRNA, where it nucleates assembly of the 50S subunit.</text>
</comment>
<keyword evidence="6" id="KW-0699">rRNA-binding</keyword>
<dbReference type="InterPro" id="IPR008991">
    <property type="entry name" value="Translation_prot_SH3-like_sf"/>
</dbReference>
<comment type="subunit">
    <text evidence="6">Part of the 50S ribosomal subunit.</text>
</comment>
<proteinExistence type="inferred from homology"/>
<dbReference type="PROSITE" id="PS01108">
    <property type="entry name" value="RIBOSOMAL_L24"/>
    <property type="match status" value="1"/>
</dbReference>
<dbReference type="GO" id="GO:0003735">
    <property type="term" value="F:structural constituent of ribosome"/>
    <property type="evidence" value="ECO:0007669"/>
    <property type="project" value="InterPro"/>
</dbReference>
<evidence type="ECO:0000256" key="6">
    <source>
        <dbReference type="HAMAP-Rule" id="MF_01326"/>
    </source>
</evidence>
<dbReference type="Gene3D" id="2.30.30.30">
    <property type="match status" value="1"/>
</dbReference>
<evidence type="ECO:0000259" key="8">
    <source>
        <dbReference type="SMART" id="SM00739"/>
    </source>
</evidence>
<evidence type="ECO:0000256" key="2">
    <source>
        <dbReference type="ARBA" id="ARBA00010618"/>
    </source>
</evidence>
<feature type="domain" description="KOW" evidence="8">
    <location>
        <begin position="8"/>
        <end position="35"/>
    </location>
</feature>
<keyword evidence="9" id="KW-0150">Chloroplast</keyword>
<dbReference type="EMBL" id="MF101430">
    <property type="protein sequence ID" value="ARW63991.1"/>
    <property type="molecule type" value="Genomic_DNA"/>
</dbReference>
<dbReference type="PANTHER" id="PTHR12903">
    <property type="entry name" value="MITOCHONDRIAL RIBOSOMAL PROTEIN L24"/>
    <property type="match status" value="1"/>
</dbReference>
<dbReference type="NCBIfam" id="TIGR01079">
    <property type="entry name" value="rplX_bact"/>
    <property type="match status" value="1"/>
</dbReference>
<keyword evidence="3 6" id="KW-0689">Ribosomal protein</keyword>
<dbReference type="GO" id="GO:1990904">
    <property type="term" value="C:ribonucleoprotein complex"/>
    <property type="evidence" value="ECO:0007669"/>
    <property type="project" value="UniProtKB-KW"/>
</dbReference>
<gene>
    <name evidence="6 9" type="primary">rpl24</name>
</gene>
<dbReference type="CDD" id="cd06089">
    <property type="entry name" value="KOW_RPL26"/>
    <property type="match status" value="1"/>
</dbReference>
<evidence type="ECO:0000256" key="7">
    <source>
        <dbReference type="RuleBase" id="RU003477"/>
    </source>
</evidence>
<dbReference type="InterPro" id="IPR014722">
    <property type="entry name" value="Rib_uL2_dom2"/>
</dbReference>
<comment type="subcellular location">
    <subcellularLocation>
        <location evidence="6">Plastid</location>
        <location evidence="6">Chloroplast</location>
    </subcellularLocation>
</comment>
<accession>A0A1Z1MDY0</accession>
<protein>
    <recommendedName>
        <fullName evidence="5 6">Large ribosomal subunit protein uL24c</fullName>
    </recommendedName>
</protein>
<sequence length="82" mass="9441">MKERIRIKIKIGDSVKVISGKNKGQIGTVKKIINNQESVILENINTKTKHMKPKQTDEKGYIQQIEGRIHYSNIKIIAKDIR</sequence>
<dbReference type="Pfam" id="PF00467">
    <property type="entry name" value="KOW"/>
    <property type="match status" value="1"/>
</dbReference>
<dbReference type="InterPro" id="IPR003256">
    <property type="entry name" value="Ribosomal_uL24"/>
</dbReference>
<dbReference type="GO" id="GO:0005840">
    <property type="term" value="C:ribosome"/>
    <property type="evidence" value="ECO:0007669"/>
    <property type="project" value="UniProtKB-KW"/>
</dbReference>
<geneLocation type="chloroplast" evidence="9"/>
<dbReference type="InterPro" id="IPR041988">
    <property type="entry name" value="Ribosomal_uL24_KOW"/>
</dbReference>
<dbReference type="SMART" id="SM00739">
    <property type="entry name" value="KOW"/>
    <property type="match status" value="1"/>
</dbReference>
<dbReference type="InterPro" id="IPR005825">
    <property type="entry name" value="Ribosomal_uL24_CS"/>
</dbReference>
<name>A0A1Z1MDY0_9FLOR</name>
<comment type="similarity">
    <text evidence="2 6 7">Belongs to the universal ribosomal protein uL24 family.</text>
</comment>
<dbReference type="InterPro" id="IPR005824">
    <property type="entry name" value="KOW"/>
</dbReference>
<dbReference type="AlphaFoldDB" id="A0A1Z1MDY0"/>
<keyword evidence="9" id="KW-0934">Plastid</keyword>
<reference evidence="9" key="1">
    <citation type="journal article" date="2017" name="J. Phycol.">
        <title>Analysis of chloroplast genomes and a supermatrix inform reclassification of the Rhodomelaceae (Rhodophyta).</title>
        <authorList>
            <person name="Diaz-Tapia P."/>
            <person name="Maggs C.A."/>
            <person name="West J.A."/>
            <person name="Verbruggen H."/>
        </authorList>
    </citation>
    <scope>NUCLEOTIDE SEQUENCE</scope>
    <source>
        <strain evidence="9">PD644</strain>
    </source>
</reference>
<evidence type="ECO:0000313" key="9">
    <source>
        <dbReference type="EMBL" id="ARW63991.1"/>
    </source>
</evidence>
<dbReference type="Pfam" id="PF17136">
    <property type="entry name" value="ribosomal_L24"/>
    <property type="match status" value="1"/>
</dbReference>
<dbReference type="SUPFAM" id="SSF50104">
    <property type="entry name" value="Translation proteins SH3-like domain"/>
    <property type="match status" value="1"/>
</dbReference>
<dbReference type="InterPro" id="IPR057264">
    <property type="entry name" value="Ribosomal_uL24_C"/>
</dbReference>